<dbReference type="Proteomes" id="UP001595604">
    <property type="component" value="Unassembled WGS sequence"/>
</dbReference>
<dbReference type="Pfam" id="PF02515">
    <property type="entry name" value="CoA_transf_3"/>
    <property type="match status" value="2"/>
</dbReference>
<dbReference type="PANTHER" id="PTHR48207:SF3">
    <property type="entry name" value="SUCCINATE--HYDROXYMETHYLGLUTARATE COA-TRANSFERASE"/>
    <property type="match status" value="1"/>
</dbReference>
<dbReference type="SUPFAM" id="SSF89796">
    <property type="entry name" value="CoA-transferase family III (CaiB/BaiF)"/>
    <property type="match status" value="2"/>
</dbReference>
<dbReference type="InterPro" id="IPR050483">
    <property type="entry name" value="CoA-transferase_III_domain"/>
</dbReference>
<keyword evidence="1 2" id="KW-0808">Transferase</keyword>
<evidence type="ECO:0000313" key="3">
    <source>
        <dbReference type="Proteomes" id="UP001595604"/>
    </source>
</evidence>
<keyword evidence="3" id="KW-1185">Reference proteome</keyword>
<dbReference type="GO" id="GO:0016740">
    <property type="term" value="F:transferase activity"/>
    <property type="evidence" value="ECO:0007669"/>
    <property type="project" value="UniProtKB-KW"/>
</dbReference>
<accession>A0ABV7IP14</accession>
<dbReference type="EMBL" id="JBHRTQ010000005">
    <property type="protein sequence ID" value="MFC3173717.1"/>
    <property type="molecule type" value="Genomic_DNA"/>
</dbReference>
<dbReference type="InterPro" id="IPR044855">
    <property type="entry name" value="CoA-Trfase_III_dom3_sf"/>
</dbReference>
<name>A0ABV7IP14_9SPHN</name>
<gene>
    <name evidence="2" type="ORF">ACFOD9_05575</name>
</gene>
<organism evidence="2 3">
    <name type="scientific">Novosphingobium bradum</name>
    <dbReference type="NCBI Taxonomy" id="1737444"/>
    <lineage>
        <taxon>Bacteria</taxon>
        <taxon>Pseudomonadati</taxon>
        <taxon>Pseudomonadota</taxon>
        <taxon>Alphaproteobacteria</taxon>
        <taxon>Sphingomonadales</taxon>
        <taxon>Sphingomonadaceae</taxon>
        <taxon>Novosphingobium</taxon>
    </lineage>
</organism>
<evidence type="ECO:0000313" key="2">
    <source>
        <dbReference type="EMBL" id="MFC3173717.1"/>
    </source>
</evidence>
<dbReference type="InterPro" id="IPR023606">
    <property type="entry name" value="CoA-Trfase_III_dom_1_sf"/>
</dbReference>
<sequence length="862" mass="94064">MQSNSGTETYLDGVRVVEMADEQAEYCGLLLAGLGAEVVKVEPRDGAPTRAIGPFYEDVPDPERSLHFWTHNRAKRSLVLDPEVAAEREALLGLLARADVFLVSGNREQLDRLGLSSDELAARFPHLIVARMSPFGDTGPWKDYKASDLVHLALGGPMMNCGYDPRPDGEYDTPPIAGQLWHAYYIAGEQFAMGILGALIHQRRTGRGQYVSCAVHDAVSKNTELDLMNWVMRRAPLFRQTCRHAAEKVSVAPFIANTKDGRWIMTFPFRGKGASLMGDFAAKYGIPSNLDAEADKVKAGGGREIPGSNPELSEVLVGEVGGRIWRKFLFDDAPWREGQEIGLLTAPLRKPHDNVADAHWWERKTYAEVDHPELGKSFTYVTGKWLSTASDWVVGRRAPLLDEDRAEVLADGFWPARPAMAKVAASAAAPAEPRLSARGKPFPLQGVRICDFTWFLASAGAMRFLAAFGAESIKIEWKGNPDTRMGAFAPVGGREARRNATGPLPGIVDENMGGQFNNKNPGKLGISLNVRHPEGMEIARRIVGISDIVAEGFSPGVMDKWGLGYDALRQIREDIIYVQQSGMGSKGRYGRFRALGPIAGALAGTSEMSGLPEPAMPAGWGYSYLDWMGAYSMAVATMAAIFQRDRTGKGQHIDASQCESGIFLTGVPTLDWSANGREWRRFGNRSPYKPAAPHGAYRCQGTDRWLTIACFGEAEWQALVRVAGDPDWARDPRFATLAARLAHQDTLDKAISGWTAQWDAYALMHALQGAGVAAGVCQTAEDRCDHDPQLAALEWLTEVTGTKIGTWPVAEVPVKLSETPTWIGGPTNRGAPCYGEDNEYVYGDLLGMSSGEIGRLVDQGII</sequence>
<dbReference type="Gene3D" id="3.40.50.10540">
    <property type="entry name" value="Crotonobetainyl-coa:carnitine coa-transferase, domain 1"/>
    <property type="match status" value="3"/>
</dbReference>
<proteinExistence type="predicted"/>
<dbReference type="InterPro" id="IPR003673">
    <property type="entry name" value="CoA-Trfase_fam_III"/>
</dbReference>
<dbReference type="Gene3D" id="3.30.1540.10">
    <property type="entry name" value="formyl-coa transferase, domain 3"/>
    <property type="match status" value="2"/>
</dbReference>
<comment type="caution">
    <text evidence="2">The sequence shown here is derived from an EMBL/GenBank/DDBJ whole genome shotgun (WGS) entry which is preliminary data.</text>
</comment>
<reference evidence="3" key="1">
    <citation type="journal article" date="2019" name="Int. J. Syst. Evol. Microbiol.">
        <title>The Global Catalogue of Microorganisms (GCM) 10K type strain sequencing project: providing services to taxonomists for standard genome sequencing and annotation.</title>
        <authorList>
            <consortium name="The Broad Institute Genomics Platform"/>
            <consortium name="The Broad Institute Genome Sequencing Center for Infectious Disease"/>
            <person name="Wu L."/>
            <person name="Ma J."/>
        </authorList>
    </citation>
    <scope>NUCLEOTIDE SEQUENCE [LARGE SCALE GENOMIC DNA]</scope>
    <source>
        <strain evidence="3">KCTC 42984</strain>
    </source>
</reference>
<evidence type="ECO:0000256" key="1">
    <source>
        <dbReference type="ARBA" id="ARBA00022679"/>
    </source>
</evidence>
<dbReference type="PANTHER" id="PTHR48207">
    <property type="entry name" value="SUCCINATE--HYDROXYMETHYLGLUTARATE COA-TRANSFERASE"/>
    <property type="match status" value="1"/>
</dbReference>
<dbReference type="RefSeq" id="WP_379509102.1">
    <property type="nucleotide sequence ID" value="NZ_JBHRTQ010000005.1"/>
</dbReference>
<protein>
    <submittedName>
        <fullName evidence="2">CoA transferase</fullName>
    </submittedName>
</protein>